<dbReference type="AlphaFoldDB" id="A0AAV0Z270"/>
<feature type="transmembrane region" description="Helical" evidence="2">
    <location>
        <begin position="88"/>
        <end position="111"/>
    </location>
</feature>
<feature type="chain" id="PRO_5043393097" evidence="3">
    <location>
        <begin position="19"/>
        <end position="152"/>
    </location>
</feature>
<evidence type="ECO:0000256" key="1">
    <source>
        <dbReference type="SAM" id="MobiDB-lite"/>
    </source>
</evidence>
<evidence type="ECO:0000256" key="2">
    <source>
        <dbReference type="SAM" id="Phobius"/>
    </source>
</evidence>
<keyword evidence="3" id="KW-0732">Signal</keyword>
<sequence length="152" mass="16672">MASLTGFITAIIITVSLAGSSTGRDLRPSDHGLDYQSSPPVNSPPDMKSFFNSNNSSSSYASPWNLTDSVPPALPRTTGNGRGRLRKALVMASLVCGITGVILLVVSVLLFRFWHQRRNSEQNDSFRLDDDNFNFNINNNDNANKHEVVRSS</sequence>
<dbReference type="PANTHER" id="PTHR37189:SF4">
    <property type="entry name" value="TRANSMEMBRANE PROTEIN"/>
    <property type="match status" value="1"/>
</dbReference>
<name>A0AAV0Z270_VICFA</name>
<dbReference type="EMBL" id="OX451736">
    <property type="protein sequence ID" value="CAI8590387.1"/>
    <property type="molecule type" value="Genomic_DNA"/>
</dbReference>
<dbReference type="Proteomes" id="UP001157006">
    <property type="component" value="Chromosome 1L"/>
</dbReference>
<keyword evidence="2" id="KW-0472">Membrane</keyword>
<reference evidence="4 5" key="1">
    <citation type="submission" date="2023-01" db="EMBL/GenBank/DDBJ databases">
        <authorList>
            <person name="Kreplak J."/>
        </authorList>
    </citation>
    <scope>NUCLEOTIDE SEQUENCE [LARGE SCALE GENOMIC DNA]</scope>
</reference>
<proteinExistence type="predicted"/>
<feature type="region of interest" description="Disordered" evidence="1">
    <location>
        <begin position="28"/>
        <end position="49"/>
    </location>
</feature>
<feature type="signal peptide" evidence="3">
    <location>
        <begin position="1"/>
        <end position="18"/>
    </location>
</feature>
<keyword evidence="2" id="KW-0812">Transmembrane</keyword>
<organism evidence="4 5">
    <name type="scientific">Vicia faba</name>
    <name type="common">Broad bean</name>
    <name type="synonym">Faba vulgaris</name>
    <dbReference type="NCBI Taxonomy" id="3906"/>
    <lineage>
        <taxon>Eukaryota</taxon>
        <taxon>Viridiplantae</taxon>
        <taxon>Streptophyta</taxon>
        <taxon>Embryophyta</taxon>
        <taxon>Tracheophyta</taxon>
        <taxon>Spermatophyta</taxon>
        <taxon>Magnoliopsida</taxon>
        <taxon>eudicotyledons</taxon>
        <taxon>Gunneridae</taxon>
        <taxon>Pentapetalae</taxon>
        <taxon>rosids</taxon>
        <taxon>fabids</taxon>
        <taxon>Fabales</taxon>
        <taxon>Fabaceae</taxon>
        <taxon>Papilionoideae</taxon>
        <taxon>50 kb inversion clade</taxon>
        <taxon>NPAAA clade</taxon>
        <taxon>Hologalegina</taxon>
        <taxon>IRL clade</taxon>
        <taxon>Fabeae</taxon>
        <taxon>Vicia</taxon>
    </lineage>
</organism>
<protein>
    <submittedName>
        <fullName evidence="4">Uncharacterized protein</fullName>
    </submittedName>
</protein>
<evidence type="ECO:0000256" key="3">
    <source>
        <dbReference type="SAM" id="SignalP"/>
    </source>
</evidence>
<keyword evidence="5" id="KW-1185">Reference proteome</keyword>
<keyword evidence="2" id="KW-1133">Transmembrane helix</keyword>
<dbReference type="PANTHER" id="PTHR37189">
    <property type="entry name" value="CONCANAVALIN A-LIKE LECTIN/GLUCANASE DOMAIN-CONTAINING PROTEIN-RELATED"/>
    <property type="match status" value="1"/>
</dbReference>
<evidence type="ECO:0000313" key="5">
    <source>
        <dbReference type="Proteomes" id="UP001157006"/>
    </source>
</evidence>
<evidence type="ECO:0000313" key="4">
    <source>
        <dbReference type="EMBL" id="CAI8590387.1"/>
    </source>
</evidence>
<accession>A0AAV0Z270</accession>
<gene>
    <name evidence="4" type="ORF">VFH_I438800</name>
</gene>